<name>A0A2S3I2M0_9POAL</name>
<feature type="transmembrane region" description="Helical" evidence="1">
    <location>
        <begin position="129"/>
        <end position="152"/>
    </location>
</feature>
<gene>
    <name evidence="2" type="ORF">PAHAL_6G198200</name>
</gene>
<keyword evidence="1" id="KW-0812">Transmembrane</keyword>
<protein>
    <submittedName>
        <fullName evidence="2">Uncharacterized protein</fullName>
    </submittedName>
</protein>
<evidence type="ECO:0000313" key="2">
    <source>
        <dbReference type="EMBL" id="PAN35313.1"/>
    </source>
</evidence>
<reference evidence="2" key="1">
    <citation type="submission" date="2018-04" db="EMBL/GenBank/DDBJ databases">
        <title>WGS assembly of Panicum hallii.</title>
        <authorList>
            <person name="Lovell J."/>
            <person name="Jenkins J."/>
            <person name="Lowry D."/>
            <person name="Mamidi S."/>
            <person name="Sreedasyam A."/>
            <person name="Weng X."/>
            <person name="Barry K."/>
            <person name="Bonette J."/>
            <person name="Campitelli B."/>
            <person name="Daum C."/>
            <person name="Gordon S."/>
            <person name="Gould B."/>
            <person name="Lipzen A."/>
            <person name="Macqueen A."/>
            <person name="Palacio-Mejia J."/>
            <person name="Plott C."/>
            <person name="Shakirov E."/>
            <person name="Shu S."/>
            <person name="Yoshinaga Y."/>
            <person name="Zane M."/>
            <person name="Rokhsar D."/>
            <person name="Grimwood J."/>
            <person name="Schmutz J."/>
            <person name="Juenger T."/>
        </authorList>
    </citation>
    <scope>NUCLEOTIDE SEQUENCE [LARGE SCALE GENOMIC DNA]</scope>
    <source>
        <strain evidence="2">FIL2</strain>
    </source>
</reference>
<sequence>MAAPVAAVAARARSVGIPRGWLAALAALVALLLGATWVMVAAHIAGAVGRCLAAEGGPAWAEDKCRHLMTYPPAVAVVSLALTLVLCVREARAESKVRKAWDGARAYLYLSEVGIAMGPESRHLRESDAMALGVMIVIYVYCFLVMVLGLLVRNAASRRQLQDPADTGATTLAQSGSAITLAGCLASWFEYCCLVFPYMMIRLRRFVRANWAVTLPA</sequence>
<feature type="transmembrane region" description="Helical" evidence="1">
    <location>
        <begin position="69"/>
        <end position="88"/>
    </location>
</feature>
<evidence type="ECO:0000256" key="1">
    <source>
        <dbReference type="SAM" id="Phobius"/>
    </source>
</evidence>
<dbReference type="AlphaFoldDB" id="A0A2S3I2M0"/>
<keyword evidence="1" id="KW-1133">Transmembrane helix</keyword>
<accession>A0A2S3I2M0</accession>
<feature type="transmembrane region" description="Helical" evidence="1">
    <location>
        <begin position="172"/>
        <end position="198"/>
    </location>
</feature>
<dbReference type="EMBL" id="CM008051">
    <property type="protein sequence ID" value="PAN35313.1"/>
    <property type="molecule type" value="Genomic_DNA"/>
</dbReference>
<dbReference type="Gramene" id="PAN35313">
    <property type="protein sequence ID" value="PAN35313"/>
    <property type="gene ID" value="PAHAL_6G198200"/>
</dbReference>
<dbReference type="Proteomes" id="UP000243499">
    <property type="component" value="Chromosome 6"/>
</dbReference>
<proteinExistence type="predicted"/>
<keyword evidence="1" id="KW-0472">Membrane</keyword>
<organism evidence="2">
    <name type="scientific">Panicum hallii</name>
    <dbReference type="NCBI Taxonomy" id="206008"/>
    <lineage>
        <taxon>Eukaryota</taxon>
        <taxon>Viridiplantae</taxon>
        <taxon>Streptophyta</taxon>
        <taxon>Embryophyta</taxon>
        <taxon>Tracheophyta</taxon>
        <taxon>Spermatophyta</taxon>
        <taxon>Magnoliopsida</taxon>
        <taxon>Liliopsida</taxon>
        <taxon>Poales</taxon>
        <taxon>Poaceae</taxon>
        <taxon>PACMAD clade</taxon>
        <taxon>Panicoideae</taxon>
        <taxon>Panicodae</taxon>
        <taxon>Paniceae</taxon>
        <taxon>Panicinae</taxon>
        <taxon>Panicum</taxon>
        <taxon>Panicum sect. Panicum</taxon>
    </lineage>
</organism>